<dbReference type="Gene3D" id="3.40.630.30">
    <property type="match status" value="1"/>
</dbReference>
<dbReference type="NCBIfam" id="TIGR02406">
    <property type="entry name" value="ectoine_EctA"/>
    <property type="match status" value="1"/>
</dbReference>
<protein>
    <recommendedName>
        <fullName evidence="4 8">L-2,4-diaminobutyric acid acetyltransferase</fullName>
        <shortName evidence="8">DABA acetyltransferase</shortName>
        <ecNumber evidence="3 8">2.3.1.178</ecNumber>
    </recommendedName>
</protein>
<evidence type="ECO:0000259" key="9">
    <source>
        <dbReference type="PROSITE" id="PS51186"/>
    </source>
</evidence>
<dbReference type="PROSITE" id="PS51186">
    <property type="entry name" value="GNAT"/>
    <property type="match status" value="1"/>
</dbReference>
<comment type="pathway">
    <text evidence="1 8">Amine and polyamine biosynthesis; ectoine biosynthesis; L-ectoine from L-aspartate 4-semialdehyde: step 2/3.</text>
</comment>
<dbReference type="RefSeq" id="WP_168057576.1">
    <property type="nucleotide sequence ID" value="NZ_VTOW01000001.1"/>
</dbReference>
<reference evidence="10 11" key="1">
    <citation type="journal article" date="2020" name="Nature">
        <title>Bacterial chemolithoautotrophy via manganese oxidation.</title>
        <authorList>
            <person name="Yu H."/>
            <person name="Leadbetter J.R."/>
        </authorList>
    </citation>
    <scope>NUCLEOTIDE SEQUENCE [LARGE SCALE GENOMIC DNA]</scope>
    <source>
        <strain evidence="10 11">Mn-1</strain>
    </source>
</reference>
<comment type="caution">
    <text evidence="10">The sequence shown here is derived from an EMBL/GenBank/DDBJ whole genome shotgun (WGS) entry which is preliminary data.</text>
</comment>
<dbReference type="EMBL" id="VTOW01000001">
    <property type="protein sequence ID" value="NKE69261.1"/>
    <property type="molecule type" value="Genomic_DNA"/>
</dbReference>
<keyword evidence="6 8" id="KW-0012">Acyltransferase</keyword>
<dbReference type="SUPFAM" id="SSF55729">
    <property type="entry name" value="Acyl-CoA N-acyltransferases (Nat)"/>
    <property type="match status" value="1"/>
</dbReference>
<evidence type="ECO:0000256" key="5">
    <source>
        <dbReference type="ARBA" id="ARBA00022679"/>
    </source>
</evidence>
<dbReference type="EC" id="2.3.1.178" evidence="3 8"/>
<dbReference type="InterPro" id="IPR016181">
    <property type="entry name" value="Acyl_CoA_acyltransferase"/>
</dbReference>
<organism evidence="10 11">
    <name type="scientific">Candidatus Manganitrophus noduliformans</name>
    <dbReference type="NCBI Taxonomy" id="2606439"/>
    <lineage>
        <taxon>Bacteria</taxon>
        <taxon>Pseudomonadati</taxon>
        <taxon>Nitrospirota</taxon>
        <taxon>Nitrospiria</taxon>
        <taxon>Candidatus Troglogloeales</taxon>
        <taxon>Candidatus Manganitrophaceae</taxon>
        <taxon>Candidatus Manganitrophus</taxon>
    </lineage>
</organism>
<keyword evidence="5 8" id="KW-0808">Transferase</keyword>
<sequence length="191" mass="21264">MDLLFAGIFIYHSSPPAHRRRENEGGRTIFFRKPTIEDGSDIWKLAKDSEILDLNSAYCYLLLCKHFSETCVVAESGGRLAGFVTAFRPPASPDVLFIWQIGVAGAMRRQGLGRALLKDLLRREASRGVSFLETTITPSNHPSKALFASLARSLNTPYVEEKGFPESLFPEGNHQAEDLIRVGPFDPLKLD</sequence>
<gene>
    <name evidence="8 10" type="primary">ectA</name>
    <name evidence="10" type="ORF">MNODULE_00645</name>
</gene>
<comment type="catalytic activity">
    <reaction evidence="7 8">
        <text>L-2,4-diaminobutanoate + acetyl-CoA = (2S)-4-acetamido-2-aminobutanoate + CoA + H(+)</text>
        <dbReference type="Rhea" id="RHEA:16901"/>
        <dbReference type="ChEBI" id="CHEBI:15378"/>
        <dbReference type="ChEBI" id="CHEBI:57287"/>
        <dbReference type="ChEBI" id="CHEBI:57288"/>
        <dbReference type="ChEBI" id="CHEBI:58761"/>
        <dbReference type="ChEBI" id="CHEBI:58929"/>
        <dbReference type="EC" id="2.3.1.178"/>
    </reaction>
</comment>
<evidence type="ECO:0000256" key="4">
    <source>
        <dbReference type="ARBA" id="ARBA00017935"/>
    </source>
</evidence>
<dbReference type="GO" id="GO:0033816">
    <property type="term" value="F:diaminobutyrate acetyltransferase activity"/>
    <property type="evidence" value="ECO:0007669"/>
    <property type="project" value="UniProtKB-EC"/>
</dbReference>
<name>A0A7X6I9C6_9BACT</name>
<dbReference type="InterPro" id="IPR000182">
    <property type="entry name" value="GNAT_dom"/>
</dbReference>
<evidence type="ECO:0000256" key="1">
    <source>
        <dbReference type="ARBA" id="ARBA00004978"/>
    </source>
</evidence>
<dbReference type="GO" id="GO:0019491">
    <property type="term" value="P:ectoine biosynthetic process"/>
    <property type="evidence" value="ECO:0007669"/>
    <property type="project" value="UniProtKB-UniPathway"/>
</dbReference>
<dbReference type="AlphaFoldDB" id="A0A7X6I9C6"/>
<accession>A0A7X6I9C6</accession>
<dbReference type="UniPathway" id="UPA00067">
    <property type="reaction ID" value="UER00122"/>
</dbReference>
<keyword evidence="11" id="KW-1185">Reference proteome</keyword>
<proteinExistence type="inferred from homology"/>
<evidence type="ECO:0000256" key="6">
    <source>
        <dbReference type="ARBA" id="ARBA00023315"/>
    </source>
</evidence>
<dbReference type="InterPro" id="IPR012772">
    <property type="entry name" value="Ectoine_EctA"/>
</dbReference>
<dbReference type="CDD" id="cd04301">
    <property type="entry name" value="NAT_SF"/>
    <property type="match status" value="1"/>
</dbReference>
<dbReference type="Pfam" id="PF00583">
    <property type="entry name" value="Acetyltransf_1"/>
    <property type="match status" value="1"/>
</dbReference>
<evidence type="ECO:0000256" key="7">
    <source>
        <dbReference type="ARBA" id="ARBA00048924"/>
    </source>
</evidence>
<evidence type="ECO:0000256" key="2">
    <source>
        <dbReference type="ARBA" id="ARBA00010712"/>
    </source>
</evidence>
<comment type="similarity">
    <text evidence="2 8">Belongs to the acetyltransferase family. EctA subfamily.</text>
</comment>
<evidence type="ECO:0000256" key="8">
    <source>
        <dbReference type="RuleBase" id="RU365045"/>
    </source>
</evidence>
<evidence type="ECO:0000256" key="3">
    <source>
        <dbReference type="ARBA" id="ARBA00012355"/>
    </source>
</evidence>
<evidence type="ECO:0000313" key="11">
    <source>
        <dbReference type="Proteomes" id="UP000534783"/>
    </source>
</evidence>
<evidence type="ECO:0000313" key="10">
    <source>
        <dbReference type="EMBL" id="NKE69261.1"/>
    </source>
</evidence>
<feature type="domain" description="N-acetyltransferase" evidence="9">
    <location>
        <begin position="29"/>
        <end position="186"/>
    </location>
</feature>
<comment type="function">
    <text evidence="8">Catalyzes the acetylation of L-2,4-diaminobutyrate (DABA) to gamma-N-acetyl-alpha,gamma-diaminobutyric acid (ADABA) with acetyl coenzyme A.</text>
</comment>
<dbReference type="Proteomes" id="UP000534783">
    <property type="component" value="Unassembled WGS sequence"/>
</dbReference>